<comment type="caution">
    <text evidence="2">The sequence shown here is derived from an EMBL/GenBank/DDBJ whole genome shotgun (WGS) entry which is preliminary data.</text>
</comment>
<dbReference type="EMBL" id="SRLA01000003">
    <property type="protein sequence ID" value="TGE06318.1"/>
    <property type="molecule type" value="Genomic_DNA"/>
</dbReference>
<dbReference type="Proteomes" id="UP000298337">
    <property type="component" value="Unassembled WGS sequence"/>
</dbReference>
<protein>
    <submittedName>
        <fullName evidence="2">Glycosyltransferase</fullName>
    </submittedName>
</protein>
<dbReference type="SUPFAM" id="SSF53448">
    <property type="entry name" value="Nucleotide-diphospho-sugar transferases"/>
    <property type="match status" value="1"/>
</dbReference>
<accession>A0A4Z0P6N3</accession>
<name>A0A4Z0P6N3_9BACT</name>
<reference evidence="2 3" key="1">
    <citation type="submission" date="2019-04" db="EMBL/GenBank/DDBJ databases">
        <authorList>
            <person name="Feng G."/>
            <person name="Zhang J."/>
            <person name="Zhu H."/>
        </authorList>
    </citation>
    <scope>NUCLEOTIDE SEQUENCE [LARGE SCALE GENOMIC DNA]</scope>
    <source>
        <strain evidence="2 3">92R-1</strain>
    </source>
</reference>
<evidence type="ECO:0000259" key="1">
    <source>
        <dbReference type="Pfam" id="PF00535"/>
    </source>
</evidence>
<dbReference type="Gene3D" id="3.90.550.10">
    <property type="entry name" value="Spore Coat Polysaccharide Biosynthesis Protein SpsA, Chain A"/>
    <property type="match status" value="1"/>
</dbReference>
<dbReference type="PANTHER" id="PTHR43685:SF2">
    <property type="entry name" value="GLYCOSYLTRANSFERASE 2-LIKE DOMAIN-CONTAINING PROTEIN"/>
    <property type="match status" value="1"/>
</dbReference>
<organism evidence="2 3">
    <name type="scientific">Hymenobacter fodinae</name>
    <dbReference type="NCBI Taxonomy" id="2510796"/>
    <lineage>
        <taxon>Bacteria</taxon>
        <taxon>Pseudomonadati</taxon>
        <taxon>Bacteroidota</taxon>
        <taxon>Cytophagia</taxon>
        <taxon>Cytophagales</taxon>
        <taxon>Hymenobacteraceae</taxon>
        <taxon>Hymenobacter</taxon>
    </lineage>
</organism>
<proteinExistence type="predicted"/>
<dbReference type="InterPro" id="IPR050834">
    <property type="entry name" value="Glycosyltransf_2"/>
</dbReference>
<evidence type="ECO:0000313" key="3">
    <source>
        <dbReference type="Proteomes" id="UP000298337"/>
    </source>
</evidence>
<keyword evidence="2" id="KW-0808">Transferase</keyword>
<dbReference type="OrthoDB" id="6638511at2"/>
<feature type="domain" description="Glycosyltransferase 2-like" evidence="1">
    <location>
        <begin position="118"/>
        <end position="290"/>
    </location>
</feature>
<dbReference type="PANTHER" id="PTHR43685">
    <property type="entry name" value="GLYCOSYLTRANSFERASE"/>
    <property type="match status" value="1"/>
</dbReference>
<dbReference type="AlphaFoldDB" id="A0A4Z0P6N3"/>
<sequence>MHSYPPYAITHIHLDKAPQLPALVCQNQGNYLVFWWKNVALGHSFIEAGEVIDLSQWPSVVTKAIAAAVENYIDKAQVDAVPWQTWLADIDTAQWSNWLGALLKPWAPEFIPTKAPVSVIICTRNRASSLKMCIEALHRMTCQPTEIIVVDNAPSDDSTKKVAESFPDVRYIMEPSVGLSYARNAGIHNANSGIVAFTDDDVLVHPEWVYRVWETFLDPSVFAMTGLIIAAELDTEAQQIFEKHWSFNRGYLDIAYDRAYFKRVESAGPPVWEIGAGANTAFRKEVFNKVGLFDERLGPGAAGCNDDSEMWFRILVGGYTIQYNPRAVVYHTHRREIKDLKRQIYTYMSGFTTAALIQYKHHPRSGYIKQIYWYLPKYYASLVRAGFPHFTFRSRTLWVELKGIVSGLTYYFKHRNQPSQSLNR</sequence>
<dbReference type="RefSeq" id="WP_135435110.1">
    <property type="nucleotide sequence ID" value="NZ_SRLA01000003.1"/>
</dbReference>
<dbReference type="GO" id="GO:0016740">
    <property type="term" value="F:transferase activity"/>
    <property type="evidence" value="ECO:0007669"/>
    <property type="project" value="UniProtKB-KW"/>
</dbReference>
<dbReference type="Pfam" id="PF00535">
    <property type="entry name" value="Glycos_transf_2"/>
    <property type="match status" value="1"/>
</dbReference>
<keyword evidence="3" id="KW-1185">Reference proteome</keyword>
<dbReference type="InterPro" id="IPR001173">
    <property type="entry name" value="Glyco_trans_2-like"/>
</dbReference>
<gene>
    <name evidence="2" type="ORF">EU556_15835</name>
</gene>
<evidence type="ECO:0000313" key="2">
    <source>
        <dbReference type="EMBL" id="TGE06318.1"/>
    </source>
</evidence>
<dbReference type="InterPro" id="IPR029044">
    <property type="entry name" value="Nucleotide-diphossugar_trans"/>
</dbReference>